<proteinExistence type="inferred from homology"/>
<dbReference type="SUPFAM" id="SSF48163">
    <property type="entry name" value="An anticodon-binding domain of class I aminoacyl-tRNA synthetases"/>
    <property type="match status" value="1"/>
</dbReference>
<dbReference type="InterPro" id="IPR033910">
    <property type="entry name" value="GluRS_core"/>
</dbReference>
<dbReference type="WBParaSite" id="Gr19_v10_g8285.t1">
    <property type="protein sequence ID" value="Gr19_v10_g8285.t1"/>
    <property type="gene ID" value="Gr19_v10_g8285"/>
</dbReference>
<sequence>MFANLEYQTPNPVREIKQCISLVYSNNMNNNAVDSVPARIVIIGTSKMRLSERFNKLQKAPPAPPQQQVFLKKESFSGISISPVVARPRVVDERDRPTFRSQSTKSFLHDDYMDNDLYGVIEPIVQRPHLGGFRSAGVYEGFGPPPDPLKLTLDDYDNYSRFRTAQRRSIHSRITETARSRFRNLPVYDEAEETFYGDFDEPPRSRMYNQNNYNRRPIRQRISFKPFRLSDFNFLRRPLNRRTTQFKRPFYSRGRLCLSDVETTGETKSRKSLSRRWIGSLRSICAHRNIHESSELFDSTKSGIDCFCCIQERAHKVGPLNTSPLSSHLNDLKIMPSILYVIVICQCLCPRSPAFCCSSSSSTSGSGDCRPVRVRFAPSPTGELHLGSVRTALFNFLWARKFNGKFVLRIEDTDRERLVEGSERRIEQTLSHFGLLPDESPLRGGDFGPYRQSECLPLYRKFSEQLLDADHSYKCFCSHERLELLRRKANSERVPFRYDGLCRQLSAEDVRVRERNGDPWVVRFKFNGGKSGFTDLVYGNYEHDSEEGDFVIIKRDGFPTYHFANVVDDRRMEISHVIRGAEWICSTQKHLQIYSAFNWAPPSFAHLPLITMDGKRKLSKRFAAGYADFYLQNGHLPIAVLNFLMRNGSGIKDHKPQTLYSLQELIERFDWRLINRSSFMMDMNEMTNYGKIAFRETSDKDLLLAIKSMFEQLPKELRDSIDVSLLSETYIRRVLSFLKLNEEAFSQLSALTKGDFRFFFCRPRDAQKLLDAVGEQTGRDRCVQLIEALCQWFRSSDDVQLSRTMDGFKALATEFETPYQLLTKLFRLTMVDNVRGPPVQELIDFFGRAECHARLDSMCRMLGSKRKAPQGELEQVTTAAST</sequence>
<evidence type="ECO:0000256" key="17">
    <source>
        <dbReference type="RuleBase" id="RU363037"/>
    </source>
</evidence>
<dbReference type="PANTHER" id="PTHR43311:SF2">
    <property type="entry name" value="GLUTAMATE--TRNA LIGASE, MITOCHONDRIAL-RELATED"/>
    <property type="match status" value="1"/>
</dbReference>
<dbReference type="HAMAP" id="MF_00022">
    <property type="entry name" value="Glu_tRNA_synth_type1"/>
    <property type="match status" value="1"/>
</dbReference>
<dbReference type="Proteomes" id="UP000887572">
    <property type="component" value="Unplaced"/>
</dbReference>
<comment type="catalytic activity">
    <reaction evidence="14">
        <text>tRNA(Glu) + L-glutamate + ATP = L-glutamyl-tRNA(Glu) + AMP + diphosphate</text>
        <dbReference type="Rhea" id="RHEA:23540"/>
        <dbReference type="Rhea" id="RHEA-COMP:9663"/>
        <dbReference type="Rhea" id="RHEA-COMP:9680"/>
        <dbReference type="ChEBI" id="CHEBI:29985"/>
        <dbReference type="ChEBI" id="CHEBI:30616"/>
        <dbReference type="ChEBI" id="CHEBI:33019"/>
        <dbReference type="ChEBI" id="CHEBI:78442"/>
        <dbReference type="ChEBI" id="CHEBI:78520"/>
        <dbReference type="ChEBI" id="CHEBI:456215"/>
        <dbReference type="EC" id="6.1.1.17"/>
    </reaction>
    <physiologicalReaction direction="left-to-right" evidence="14">
        <dbReference type="Rhea" id="RHEA:23541"/>
    </physiologicalReaction>
</comment>
<evidence type="ECO:0000256" key="3">
    <source>
        <dbReference type="ARBA" id="ARBA00012835"/>
    </source>
</evidence>
<comment type="catalytic activity">
    <reaction evidence="15">
        <text>tRNA(Glx) + L-glutamate + ATP = L-glutamyl-tRNA(Glx) + AMP + diphosphate</text>
        <dbReference type="Rhea" id="RHEA:18397"/>
        <dbReference type="Rhea" id="RHEA-COMP:9713"/>
        <dbReference type="Rhea" id="RHEA-COMP:9716"/>
        <dbReference type="ChEBI" id="CHEBI:29985"/>
        <dbReference type="ChEBI" id="CHEBI:30616"/>
        <dbReference type="ChEBI" id="CHEBI:33019"/>
        <dbReference type="ChEBI" id="CHEBI:78442"/>
        <dbReference type="ChEBI" id="CHEBI:78520"/>
        <dbReference type="ChEBI" id="CHEBI:456215"/>
        <dbReference type="EC" id="6.1.1.24"/>
    </reaction>
    <physiologicalReaction direction="left-to-right" evidence="15">
        <dbReference type="Rhea" id="RHEA:18398"/>
    </physiologicalReaction>
</comment>
<evidence type="ECO:0000259" key="19">
    <source>
        <dbReference type="Pfam" id="PF19269"/>
    </source>
</evidence>
<evidence type="ECO:0000256" key="15">
    <source>
        <dbReference type="ARBA" id="ARBA00047479"/>
    </source>
</evidence>
<dbReference type="FunFam" id="3.40.50.620:FF:000045">
    <property type="entry name" value="Glutamate--tRNA ligase, mitochondrial"/>
    <property type="match status" value="1"/>
</dbReference>
<dbReference type="Pfam" id="PF00749">
    <property type="entry name" value="tRNA-synt_1c"/>
    <property type="match status" value="1"/>
</dbReference>
<name>A0A914IAY1_GLORO</name>
<dbReference type="Pfam" id="PF19269">
    <property type="entry name" value="Anticodon_2"/>
    <property type="match status" value="1"/>
</dbReference>
<comment type="catalytic activity">
    <reaction evidence="16">
        <text>tRNA(Gln) + L-glutamate + ATP = L-glutamyl-tRNA(Gln) + AMP + diphosphate</text>
        <dbReference type="Rhea" id="RHEA:64612"/>
        <dbReference type="Rhea" id="RHEA-COMP:9662"/>
        <dbReference type="Rhea" id="RHEA-COMP:9684"/>
        <dbReference type="ChEBI" id="CHEBI:29985"/>
        <dbReference type="ChEBI" id="CHEBI:30616"/>
        <dbReference type="ChEBI" id="CHEBI:33019"/>
        <dbReference type="ChEBI" id="CHEBI:78442"/>
        <dbReference type="ChEBI" id="CHEBI:78520"/>
        <dbReference type="ChEBI" id="CHEBI:456215"/>
    </reaction>
    <physiologicalReaction direction="left-to-right" evidence="16">
        <dbReference type="Rhea" id="RHEA:64613"/>
    </physiologicalReaction>
</comment>
<evidence type="ECO:0000256" key="2">
    <source>
        <dbReference type="ARBA" id="ARBA00007894"/>
    </source>
</evidence>
<keyword evidence="20" id="KW-1185">Reference proteome</keyword>
<dbReference type="InterPro" id="IPR049940">
    <property type="entry name" value="GluQ/Sye"/>
</dbReference>
<dbReference type="InterPro" id="IPR020058">
    <property type="entry name" value="Glu/Gln-tRNA-synth_Ib_cat-dom"/>
</dbReference>
<dbReference type="InterPro" id="IPR045462">
    <property type="entry name" value="aa-tRNA-synth_I_cd-bd"/>
</dbReference>
<evidence type="ECO:0000256" key="9">
    <source>
        <dbReference type="ARBA" id="ARBA00030865"/>
    </source>
</evidence>
<evidence type="ECO:0000313" key="21">
    <source>
        <dbReference type="WBParaSite" id="Gr19_v10_g8285.t1"/>
    </source>
</evidence>
<dbReference type="GO" id="GO:0005524">
    <property type="term" value="F:ATP binding"/>
    <property type="evidence" value="ECO:0007669"/>
    <property type="project" value="UniProtKB-KW"/>
</dbReference>
<evidence type="ECO:0000256" key="8">
    <source>
        <dbReference type="ARBA" id="ARBA00023146"/>
    </source>
</evidence>
<dbReference type="GO" id="GO:0005739">
    <property type="term" value="C:mitochondrion"/>
    <property type="evidence" value="ECO:0007669"/>
    <property type="project" value="UniProtKB-SubCell"/>
</dbReference>
<dbReference type="InterPro" id="IPR014729">
    <property type="entry name" value="Rossmann-like_a/b/a_fold"/>
</dbReference>
<evidence type="ECO:0000256" key="12">
    <source>
        <dbReference type="ARBA" id="ARBA00044251"/>
    </source>
</evidence>
<evidence type="ECO:0000256" key="10">
    <source>
        <dbReference type="ARBA" id="ARBA00044054"/>
    </source>
</evidence>
<dbReference type="AlphaFoldDB" id="A0A914IAY1"/>
<evidence type="ECO:0000313" key="20">
    <source>
        <dbReference type="Proteomes" id="UP000887572"/>
    </source>
</evidence>
<keyword evidence="6 17" id="KW-0067">ATP-binding</keyword>
<dbReference type="InterPro" id="IPR008925">
    <property type="entry name" value="aa_tRNA-synth_I_cd-bd_sf"/>
</dbReference>
<dbReference type="PANTHER" id="PTHR43311">
    <property type="entry name" value="GLUTAMATE--TRNA LIGASE"/>
    <property type="match status" value="1"/>
</dbReference>
<evidence type="ECO:0000256" key="4">
    <source>
        <dbReference type="ARBA" id="ARBA00022598"/>
    </source>
</evidence>
<dbReference type="PRINTS" id="PR00987">
    <property type="entry name" value="TRNASYNTHGLU"/>
</dbReference>
<organism evidence="20 21">
    <name type="scientific">Globodera rostochiensis</name>
    <name type="common">Golden nematode worm</name>
    <name type="synonym">Heterodera rostochiensis</name>
    <dbReference type="NCBI Taxonomy" id="31243"/>
    <lineage>
        <taxon>Eukaryota</taxon>
        <taxon>Metazoa</taxon>
        <taxon>Ecdysozoa</taxon>
        <taxon>Nematoda</taxon>
        <taxon>Chromadorea</taxon>
        <taxon>Rhabditida</taxon>
        <taxon>Tylenchina</taxon>
        <taxon>Tylenchomorpha</taxon>
        <taxon>Tylenchoidea</taxon>
        <taxon>Heteroderidae</taxon>
        <taxon>Heteroderinae</taxon>
        <taxon>Globodera</taxon>
    </lineage>
</organism>
<reference evidence="21" key="1">
    <citation type="submission" date="2022-11" db="UniProtKB">
        <authorList>
            <consortium name="WormBaseParasite"/>
        </authorList>
    </citation>
    <scope>IDENTIFICATION</scope>
</reference>
<keyword evidence="5 17" id="KW-0547">Nucleotide-binding</keyword>
<evidence type="ECO:0000256" key="1">
    <source>
        <dbReference type="ARBA" id="ARBA00004173"/>
    </source>
</evidence>
<dbReference type="EC" id="6.1.1.24" evidence="10"/>
<dbReference type="InterPro" id="IPR004527">
    <property type="entry name" value="Glu-tRNA-ligase_bac/mito"/>
</dbReference>
<dbReference type="GO" id="GO:0000049">
    <property type="term" value="F:tRNA binding"/>
    <property type="evidence" value="ECO:0007669"/>
    <property type="project" value="InterPro"/>
</dbReference>
<dbReference type="InterPro" id="IPR000924">
    <property type="entry name" value="Glu/Gln-tRNA-synth"/>
</dbReference>
<evidence type="ECO:0000259" key="18">
    <source>
        <dbReference type="Pfam" id="PF00749"/>
    </source>
</evidence>
<dbReference type="GO" id="GO:0004818">
    <property type="term" value="F:glutamate-tRNA ligase activity"/>
    <property type="evidence" value="ECO:0007669"/>
    <property type="project" value="UniProtKB-EC"/>
</dbReference>
<dbReference type="EC" id="6.1.1.17" evidence="3"/>
<evidence type="ECO:0000256" key="7">
    <source>
        <dbReference type="ARBA" id="ARBA00022917"/>
    </source>
</evidence>
<keyword evidence="8 17" id="KW-0030">Aminoacyl-tRNA synthetase</keyword>
<feature type="domain" description="Aminoacyl-tRNA synthetase class I anticodon-binding" evidence="19">
    <location>
        <begin position="726"/>
        <end position="857"/>
    </location>
</feature>
<evidence type="ECO:0000256" key="5">
    <source>
        <dbReference type="ARBA" id="ARBA00022741"/>
    </source>
</evidence>
<dbReference type="CDD" id="cd00808">
    <property type="entry name" value="GluRS_core"/>
    <property type="match status" value="1"/>
</dbReference>
<dbReference type="GO" id="GO:0008270">
    <property type="term" value="F:zinc ion binding"/>
    <property type="evidence" value="ECO:0007669"/>
    <property type="project" value="InterPro"/>
</dbReference>
<dbReference type="GO" id="GO:0006424">
    <property type="term" value="P:glutamyl-tRNA aminoacylation"/>
    <property type="evidence" value="ECO:0007669"/>
    <property type="project" value="InterPro"/>
</dbReference>
<accession>A0A914IAY1</accession>
<protein>
    <recommendedName>
        <fullName evidence="11">Nondiscriminating glutamyl-tRNA synthetase EARS2, mitochondrial</fullName>
        <ecNumber evidence="3">6.1.1.17</ecNumber>
        <ecNumber evidence="10">6.1.1.24</ecNumber>
    </recommendedName>
    <alternativeName>
        <fullName evidence="13">Glutamate--tRNA(Gln) ligase EARS2, mitochondrial</fullName>
    </alternativeName>
    <alternativeName>
        <fullName evidence="9">Glutamyl-tRNA synthetase</fullName>
    </alternativeName>
    <alternativeName>
        <fullName evidence="12">Mitochondrial glutamyl-tRNA synthetase</fullName>
    </alternativeName>
</protein>
<evidence type="ECO:0000256" key="16">
    <source>
        <dbReference type="ARBA" id="ARBA00047689"/>
    </source>
</evidence>
<dbReference type="SUPFAM" id="SSF52374">
    <property type="entry name" value="Nucleotidylyl transferase"/>
    <property type="match status" value="1"/>
</dbReference>
<keyword evidence="4 17" id="KW-0436">Ligase</keyword>
<feature type="domain" description="Glutamyl/glutaminyl-tRNA synthetase class Ib catalytic" evidence="18">
    <location>
        <begin position="372"/>
        <end position="686"/>
    </location>
</feature>
<dbReference type="NCBIfam" id="TIGR00464">
    <property type="entry name" value="gltX_bact"/>
    <property type="match status" value="1"/>
</dbReference>
<evidence type="ECO:0000256" key="11">
    <source>
        <dbReference type="ARBA" id="ARBA00044142"/>
    </source>
</evidence>
<comment type="subcellular location">
    <subcellularLocation>
        <location evidence="1">Mitochondrion</location>
    </subcellularLocation>
</comment>
<evidence type="ECO:0000256" key="14">
    <source>
        <dbReference type="ARBA" id="ARBA00047366"/>
    </source>
</evidence>
<comment type="similarity">
    <text evidence="2">Belongs to the class-I aminoacyl-tRNA synthetase family. Glutamate--tRNA ligase type 1 subfamily.</text>
</comment>
<keyword evidence="7 17" id="KW-0648">Protein biosynthesis</keyword>
<dbReference type="Gene3D" id="3.40.50.620">
    <property type="entry name" value="HUPs"/>
    <property type="match status" value="1"/>
</dbReference>
<evidence type="ECO:0000256" key="13">
    <source>
        <dbReference type="ARBA" id="ARBA00044313"/>
    </source>
</evidence>
<evidence type="ECO:0000256" key="6">
    <source>
        <dbReference type="ARBA" id="ARBA00022840"/>
    </source>
</evidence>
<dbReference type="GO" id="GO:0050561">
    <property type="term" value="F:glutamate-tRNA(Gln) ligase activity"/>
    <property type="evidence" value="ECO:0007669"/>
    <property type="project" value="UniProtKB-EC"/>
</dbReference>